<evidence type="ECO:0000313" key="1">
    <source>
        <dbReference type="EMBL" id="PKX98103.1"/>
    </source>
</evidence>
<protein>
    <submittedName>
        <fullName evidence="1">Uncharacterized protein</fullName>
    </submittedName>
</protein>
<dbReference type="Proteomes" id="UP000234474">
    <property type="component" value="Unassembled WGS sequence"/>
</dbReference>
<dbReference type="RefSeq" id="XP_024686698.1">
    <property type="nucleotide sequence ID" value="XM_024824573.1"/>
</dbReference>
<keyword evidence="2" id="KW-1185">Reference proteome</keyword>
<dbReference type="AlphaFoldDB" id="A0A2I1CKG5"/>
<dbReference type="GeneID" id="36531898"/>
<sequence>MHQGNPFLTQFQGRGFSFCRPGYAGHHQLHLSVSTTPSGRLKYGLTLTVAKLLLVQTAELQNGSPSTLPLQTYCIHCRFAGACCANDPLSKNSRLLSWYPIVLELAYPLHVKDTQNGPFCHADNDVWIELHRIIFDMAGYSNAYLLHSGCLGRK</sequence>
<dbReference type="EMBL" id="MSZS01000001">
    <property type="protein sequence ID" value="PKX98103.1"/>
    <property type="molecule type" value="Genomic_DNA"/>
</dbReference>
<name>A0A2I1CKG5_ASPN1</name>
<accession>A0A2I1CKG5</accession>
<evidence type="ECO:0000313" key="2">
    <source>
        <dbReference type="Proteomes" id="UP000234474"/>
    </source>
</evidence>
<gene>
    <name evidence="1" type="ORF">P174DRAFT_4171</name>
</gene>
<dbReference type="VEuPathDB" id="FungiDB:P174DRAFT_4171"/>
<reference evidence="2" key="1">
    <citation type="journal article" date="2018" name="Proc. Natl. Acad. Sci. U.S.A.">
        <title>Linking secondary metabolites to gene clusters through genome sequencing of six diverse Aspergillus species.</title>
        <authorList>
            <person name="Kaerboelling I."/>
            <person name="Vesth T.C."/>
            <person name="Frisvad J.C."/>
            <person name="Nybo J.L."/>
            <person name="Theobald S."/>
            <person name="Kuo A."/>
            <person name="Bowyer P."/>
            <person name="Matsuda Y."/>
            <person name="Mondo S."/>
            <person name="Lyhne E.K."/>
            <person name="Kogle M.E."/>
            <person name="Clum A."/>
            <person name="Lipzen A."/>
            <person name="Salamov A."/>
            <person name="Ngan C.Y."/>
            <person name="Daum C."/>
            <person name="Chiniquy J."/>
            <person name="Barry K."/>
            <person name="LaButti K."/>
            <person name="Haridas S."/>
            <person name="Simmons B.A."/>
            <person name="Magnuson J.K."/>
            <person name="Mortensen U.H."/>
            <person name="Larsen T.O."/>
            <person name="Grigoriev I.V."/>
            <person name="Baker S.E."/>
            <person name="Andersen M.R."/>
        </authorList>
    </citation>
    <scope>NUCLEOTIDE SEQUENCE [LARGE SCALE GENOMIC DNA]</scope>
    <source>
        <strain evidence="2">IBT 16806</strain>
    </source>
</reference>
<proteinExistence type="predicted"/>
<comment type="caution">
    <text evidence="1">The sequence shown here is derived from an EMBL/GenBank/DDBJ whole genome shotgun (WGS) entry which is preliminary data.</text>
</comment>
<organism evidence="1 2">
    <name type="scientific">Aspergillus novofumigatus (strain IBT 16806)</name>
    <dbReference type="NCBI Taxonomy" id="1392255"/>
    <lineage>
        <taxon>Eukaryota</taxon>
        <taxon>Fungi</taxon>
        <taxon>Dikarya</taxon>
        <taxon>Ascomycota</taxon>
        <taxon>Pezizomycotina</taxon>
        <taxon>Eurotiomycetes</taxon>
        <taxon>Eurotiomycetidae</taxon>
        <taxon>Eurotiales</taxon>
        <taxon>Aspergillaceae</taxon>
        <taxon>Aspergillus</taxon>
        <taxon>Aspergillus subgen. Fumigati</taxon>
    </lineage>
</organism>